<dbReference type="InterPro" id="IPR013785">
    <property type="entry name" value="Aldolase_TIM"/>
</dbReference>
<evidence type="ECO:0000256" key="1">
    <source>
        <dbReference type="SAM" id="MobiDB-lite"/>
    </source>
</evidence>
<dbReference type="SUPFAM" id="SSF51395">
    <property type="entry name" value="FMN-linked oxidoreductases"/>
    <property type="match status" value="2"/>
</dbReference>
<evidence type="ECO:0000313" key="4">
    <source>
        <dbReference type="Proteomes" id="UP001597351"/>
    </source>
</evidence>
<dbReference type="CDD" id="cd02933">
    <property type="entry name" value="OYE_like_FMN"/>
    <property type="match status" value="1"/>
</dbReference>
<feature type="region of interest" description="Disordered" evidence="1">
    <location>
        <begin position="356"/>
        <end position="391"/>
    </location>
</feature>
<proteinExistence type="predicted"/>
<dbReference type="InterPro" id="IPR001155">
    <property type="entry name" value="OxRdtase_FMN_N"/>
</dbReference>
<dbReference type="PANTHER" id="PTHR22893:SF91">
    <property type="entry name" value="NADPH DEHYDROGENASE 2-RELATED"/>
    <property type="match status" value="1"/>
</dbReference>
<dbReference type="EMBL" id="JBHUGD010000003">
    <property type="protein sequence ID" value="MFD1947635.1"/>
    <property type="molecule type" value="Genomic_DNA"/>
</dbReference>
<feature type="domain" description="NADH:flavin oxidoreductase/NADH oxidase N-terminal" evidence="2">
    <location>
        <begin position="3"/>
        <end position="340"/>
    </location>
</feature>
<evidence type="ECO:0000259" key="2">
    <source>
        <dbReference type="Pfam" id="PF00724"/>
    </source>
</evidence>
<name>A0ABW4TNV5_9ACTN</name>
<evidence type="ECO:0000313" key="3">
    <source>
        <dbReference type="EMBL" id="MFD1947635.1"/>
    </source>
</evidence>
<sequence length="391" mass="41696">MADLFDELTIGAVRAPHRVLMAPLTRMRAPAPDHLPNGLMREYYAQRASAGLLVSEGTQISPEGQGYADTPGIHSDAQVAAWRDITDGVHEAGGRIAAQLWHTGRVNHPSLHGGEPSVSASAIASGGRTSVLGADGRVTRADSPAPRALLGSEMPRVVEDYRRATANAREAGFDLVEVHAAHGYLLHQFLSPNSNHRDDSYGGSPANRARLLTEVVDAAVAEWGADRVGVRISPVGAFNGVEDPAGEATGLLVAELLAERDIAFLHLSEPDWVGGDQLTDGYRERLREAFPGVIVAAGSYDLAKAERVMSQGFVDAVAFGRAFIANPDLPRRLQDGLPLNDPDKATFIANPDLPRRLQDGLPLNDPDKATFYGGDDAGYTDYPRYGEGSAA</sequence>
<reference evidence="4" key="1">
    <citation type="journal article" date="2019" name="Int. J. Syst. Evol. Microbiol.">
        <title>The Global Catalogue of Microorganisms (GCM) 10K type strain sequencing project: providing services to taxonomists for standard genome sequencing and annotation.</title>
        <authorList>
            <consortium name="The Broad Institute Genomics Platform"/>
            <consortium name="The Broad Institute Genome Sequencing Center for Infectious Disease"/>
            <person name="Wu L."/>
            <person name="Ma J."/>
        </authorList>
    </citation>
    <scope>NUCLEOTIDE SEQUENCE [LARGE SCALE GENOMIC DNA]</scope>
    <source>
        <strain evidence="4">CGMCC 1.12477</strain>
    </source>
</reference>
<dbReference type="Pfam" id="PF00724">
    <property type="entry name" value="Oxidored_FMN"/>
    <property type="match status" value="1"/>
</dbReference>
<dbReference type="PANTHER" id="PTHR22893">
    <property type="entry name" value="NADH OXIDOREDUCTASE-RELATED"/>
    <property type="match status" value="1"/>
</dbReference>
<dbReference type="Gene3D" id="3.20.20.70">
    <property type="entry name" value="Aldolase class I"/>
    <property type="match status" value="2"/>
</dbReference>
<protein>
    <submittedName>
        <fullName evidence="3">Alkene reductase</fullName>
    </submittedName>
</protein>
<dbReference type="InterPro" id="IPR045247">
    <property type="entry name" value="Oye-like"/>
</dbReference>
<gene>
    <name evidence="3" type="ORF">ACFSDE_12600</name>
</gene>
<organism evidence="3 4">
    <name type="scientific">Nocardioides aestuarii</name>
    <dbReference type="NCBI Taxonomy" id="252231"/>
    <lineage>
        <taxon>Bacteria</taxon>
        <taxon>Bacillati</taxon>
        <taxon>Actinomycetota</taxon>
        <taxon>Actinomycetes</taxon>
        <taxon>Propionibacteriales</taxon>
        <taxon>Nocardioidaceae</taxon>
        <taxon>Nocardioides</taxon>
    </lineage>
</organism>
<dbReference type="Proteomes" id="UP001597351">
    <property type="component" value="Unassembled WGS sequence"/>
</dbReference>
<comment type="caution">
    <text evidence="3">The sequence shown here is derived from an EMBL/GenBank/DDBJ whole genome shotgun (WGS) entry which is preliminary data.</text>
</comment>
<dbReference type="RefSeq" id="WP_343918900.1">
    <property type="nucleotide sequence ID" value="NZ_BAAAJT010000002.1"/>
</dbReference>
<keyword evidence="4" id="KW-1185">Reference proteome</keyword>
<accession>A0ABW4TNV5</accession>
<dbReference type="NCBIfam" id="NF007899">
    <property type="entry name" value="PRK10605.1"/>
    <property type="match status" value="1"/>
</dbReference>